<evidence type="ECO:0000313" key="3">
    <source>
        <dbReference type="Proteomes" id="UP000585474"/>
    </source>
</evidence>
<dbReference type="OrthoDB" id="1938193at2759"/>
<name>A0A7J0GD06_9ERIC</name>
<dbReference type="PANTHER" id="PTHR31513">
    <property type="entry name" value="EPHRIN TYPE-B RECEPTOR"/>
    <property type="match status" value="1"/>
</dbReference>
<dbReference type="PANTHER" id="PTHR31513:SF1">
    <property type="entry name" value="EPHRIN TYPE-B RECEPTOR"/>
    <property type="match status" value="1"/>
</dbReference>
<dbReference type="AlphaFoldDB" id="A0A7J0GD06"/>
<dbReference type="Proteomes" id="UP000585474">
    <property type="component" value="Unassembled WGS sequence"/>
</dbReference>
<sequence length="324" mass="33317">MFLMWNSTMFIDGGGDANVETSMLEASNLVVLRVGPGSVLRGPLENATTDAVTPKLNCELQRCPLELLHPPEDCNVNASLSFTLQICRVEDILVEGLIEGSVVHFHRARTIAVQSLGAISASGMGICIYLLYIPVAWVAWVEEKFLSSGLGSGGGHGGKGGAGCYNGSCIEGGITYGDPNLPCELGSGSGNESFTGSTAGGGIIGELDLMGSREHPLSSLFVEGSVASDGESYGENNRKKDSSIAPVWSAGPGGGSGGTILAFLSSLNVNESGILSSAGGHGSQNGGGGGGGRIHFHWSDIPTGDVYQPIASVKGNIHTRFALF</sequence>
<keyword evidence="1" id="KW-0812">Transmembrane</keyword>
<organism evidence="2 3">
    <name type="scientific">Actinidia rufa</name>
    <dbReference type="NCBI Taxonomy" id="165716"/>
    <lineage>
        <taxon>Eukaryota</taxon>
        <taxon>Viridiplantae</taxon>
        <taxon>Streptophyta</taxon>
        <taxon>Embryophyta</taxon>
        <taxon>Tracheophyta</taxon>
        <taxon>Spermatophyta</taxon>
        <taxon>Magnoliopsida</taxon>
        <taxon>eudicotyledons</taxon>
        <taxon>Gunneridae</taxon>
        <taxon>Pentapetalae</taxon>
        <taxon>asterids</taxon>
        <taxon>Ericales</taxon>
        <taxon>Actinidiaceae</taxon>
        <taxon>Actinidia</taxon>
    </lineage>
</organism>
<keyword evidence="3" id="KW-1185">Reference proteome</keyword>
<proteinExistence type="predicted"/>
<evidence type="ECO:0008006" key="4">
    <source>
        <dbReference type="Google" id="ProtNLM"/>
    </source>
</evidence>
<feature type="transmembrane region" description="Helical" evidence="1">
    <location>
        <begin position="116"/>
        <end position="140"/>
    </location>
</feature>
<comment type="caution">
    <text evidence="2">The sequence shown here is derived from an EMBL/GenBank/DDBJ whole genome shotgun (WGS) entry which is preliminary data.</text>
</comment>
<dbReference type="EMBL" id="BJWL01000020">
    <property type="protein sequence ID" value="GFZ08568.1"/>
    <property type="molecule type" value="Genomic_DNA"/>
</dbReference>
<accession>A0A7J0GD06</accession>
<gene>
    <name evidence="2" type="ORF">Acr_20g0003760</name>
</gene>
<evidence type="ECO:0000256" key="1">
    <source>
        <dbReference type="SAM" id="Phobius"/>
    </source>
</evidence>
<reference evidence="2 3" key="1">
    <citation type="submission" date="2019-07" db="EMBL/GenBank/DDBJ databases">
        <title>De Novo Assembly of kiwifruit Actinidia rufa.</title>
        <authorList>
            <person name="Sugita-Konishi S."/>
            <person name="Sato K."/>
            <person name="Mori E."/>
            <person name="Abe Y."/>
            <person name="Kisaki G."/>
            <person name="Hamano K."/>
            <person name="Suezawa K."/>
            <person name="Otani M."/>
            <person name="Fukuda T."/>
            <person name="Manabe T."/>
            <person name="Gomi K."/>
            <person name="Tabuchi M."/>
            <person name="Akimitsu K."/>
            <person name="Kataoka I."/>
        </authorList>
    </citation>
    <scope>NUCLEOTIDE SEQUENCE [LARGE SCALE GENOMIC DNA]</scope>
    <source>
        <strain evidence="3">cv. Fuchu</strain>
    </source>
</reference>
<evidence type="ECO:0000313" key="2">
    <source>
        <dbReference type="EMBL" id="GFZ08568.1"/>
    </source>
</evidence>
<keyword evidence="1" id="KW-0472">Membrane</keyword>
<protein>
    <recommendedName>
        <fullName evidence="4">Glycine-rich protein</fullName>
    </recommendedName>
</protein>
<keyword evidence="1" id="KW-1133">Transmembrane helix</keyword>